<name>A0ABS4E796_9FIRM</name>
<dbReference type="EMBL" id="JAGGJX010000001">
    <property type="protein sequence ID" value="MBP1853814.1"/>
    <property type="molecule type" value="Genomic_DNA"/>
</dbReference>
<dbReference type="PANTHER" id="PTHR30032:SF8">
    <property type="entry name" value="GERMINATION-SPECIFIC N-ACETYLMURAMOYL-L-ALANINE AMIDASE"/>
    <property type="match status" value="1"/>
</dbReference>
<dbReference type="InterPro" id="IPR051922">
    <property type="entry name" value="Bact_Sporulation_Assoc"/>
</dbReference>
<reference evidence="2 3" key="1">
    <citation type="submission" date="2021-03" db="EMBL/GenBank/DDBJ databases">
        <title>Genomic Encyclopedia of Type Strains, Phase IV (KMG-IV): sequencing the most valuable type-strain genomes for metagenomic binning, comparative biology and taxonomic classification.</title>
        <authorList>
            <person name="Goeker M."/>
        </authorList>
    </citation>
    <scope>NUCLEOTIDE SEQUENCE [LARGE SCALE GENOMIC DNA]</scope>
    <source>
        <strain evidence="2 3">DSM 1289</strain>
    </source>
</reference>
<evidence type="ECO:0000313" key="3">
    <source>
        <dbReference type="Proteomes" id="UP000767291"/>
    </source>
</evidence>
<evidence type="ECO:0000256" key="1">
    <source>
        <dbReference type="SAM" id="SignalP"/>
    </source>
</evidence>
<feature type="signal peptide" evidence="1">
    <location>
        <begin position="1"/>
        <end position="28"/>
    </location>
</feature>
<dbReference type="Gene3D" id="3.40.50.12090">
    <property type="match status" value="2"/>
</dbReference>
<organism evidence="2 3">
    <name type="scientific">Metaclostridioides mangenotii</name>
    <dbReference type="NCBI Taxonomy" id="1540"/>
    <lineage>
        <taxon>Bacteria</taxon>
        <taxon>Bacillati</taxon>
        <taxon>Bacillota</taxon>
        <taxon>Clostridia</taxon>
        <taxon>Peptostreptococcales</taxon>
        <taxon>Peptostreptococcaceae</taxon>
        <taxon>Metaclostridioides</taxon>
    </lineage>
</organism>
<comment type="caution">
    <text evidence="2">The sequence shown here is derived from an EMBL/GenBank/DDBJ whole genome shotgun (WGS) entry which is preliminary data.</text>
</comment>
<dbReference type="PANTHER" id="PTHR30032">
    <property type="entry name" value="N-ACETYLMURAMOYL-L-ALANINE AMIDASE-RELATED"/>
    <property type="match status" value="1"/>
</dbReference>
<sequence>MNKRIKKILSATLALNLILTTLSLNTFAEDKKELPKEPTETTVTVDKFVPRIGNEITFNIDNFGYENTEDSIGSDYRIEFSNFEETDKYNPDFINIDSFQLEKVHVPNITVEKFKDGKWINTGTNSSFRLFLRKTIDEVKNSITKPNEKQEITISRDEIMANIEKNNSYLGELYKNILYMNTLNENGDPEIKIDNYNRVSNDGPFKVTYKVVDKPTKKPYGTLNGVAEWYKNGDINNHMSKAYPINWLYYETSDIKLSLSEAPKVFKPGDTVKLKVEIQNFSENIPNSRLMSGVDFGEKEIIKNPVKTEGNPDVELKYGENNSNVIPGTIQPGDTKILETEIKIPEKVSSKYLNKVGKLVLTPFLLTSNINNFTGENAAYKHLEEREYNEPLVLDFKNNSGGGGGTIDPPVNPPASSKTVILASGEKYTDVLTATVLGNEKDAPILLSTKDSVDNNTMAEIKRINPEEVLISGGVDSVSEKVVSQLLDYKVTRIAGSDRYETAKKIGNEIRNITGNKTSAMLVDGTNFPDVITMSTLASQKRVPILLTDPSELSKTTKDTIKTWAINDITIGGSYNSVSKVIEDGLDIDKVSRLGGADRYEMAELIGTEVRSLTGNKADMILVDGTNFPDGITINSLASRYKAPIMLTEPDHLNKITSEKINGWSIKNVLIGGGYNSVSKNLENNLGVSKKERVAGEDRYETAVRISQRLSEVNIGIGEK</sequence>
<evidence type="ECO:0000313" key="2">
    <source>
        <dbReference type="EMBL" id="MBP1853814.1"/>
    </source>
</evidence>
<dbReference type="InterPro" id="IPR007253">
    <property type="entry name" value="Cell_wall-bd_2"/>
</dbReference>
<dbReference type="Pfam" id="PF04122">
    <property type="entry name" value="CW_binding_2"/>
    <property type="match status" value="3"/>
</dbReference>
<keyword evidence="1" id="KW-0732">Signal</keyword>
<accession>A0ABS4E796</accession>
<keyword evidence="3" id="KW-1185">Reference proteome</keyword>
<gene>
    <name evidence="2" type="ORF">J2Z43_000204</name>
</gene>
<feature type="chain" id="PRO_5045127889" evidence="1">
    <location>
        <begin position="29"/>
        <end position="720"/>
    </location>
</feature>
<proteinExistence type="predicted"/>
<dbReference type="RefSeq" id="WP_209455448.1">
    <property type="nucleotide sequence ID" value="NZ_BAAACS010000017.1"/>
</dbReference>
<protein>
    <submittedName>
        <fullName evidence="2">Cell wall-binding protein</fullName>
    </submittedName>
</protein>
<dbReference type="Proteomes" id="UP000767291">
    <property type="component" value="Unassembled WGS sequence"/>
</dbReference>